<evidence type="ECO:0000313" key="4">
    <source>
        <dbReference type="Proteomes" id="UP000028838"/>
    </source>
</evidence>
<dbReference type="Proteomes" id="UP000028838">
    <property type="component" value="Unassembled WGS sequence"/>
</dbReference>
<feature type="transmembrane region" description="Helical" evidence="2">
    <location>
        <begin position="24"/>
        <end position="44"/>
    </location>
</feature>
<comment type="caution">
    <text evidence="3">The sequence shown here is derived from an EMBL/GenBank/DDBJ whole genome shotgun (WGS) entry which is preliminary data.</text>
</comment>
<keyword evidence="2 3" id="KW-0812">Transmembrane</keyword>
<evidence type="ECO:0000313" key="3">
    <source>
        <dbReference type="EMBL" id="KFG32319.1"/>
    </source>
</evidence>
<feature type="compositionally biased region" description="Basic and acidic residues" evidence="1">
    <location>
        <begin position="159"/>
        <end position="174"/>
    </location>
</feature>
<gene>
    <name evidence="3" type="ORF">TGFOU_207050</name>
</gene>
<organism evidence="3 4">
    <name type="scientific">Toxoplasma gondii FOU</name>
    <dbReference type="NCBI Taxonomy" id="943167"/>
    <lineage>
        <taxon>Eukaryota</taxon>
        <taxon>Sar</taxon>
        <taxon>Alveolata</taxon>
        <taxon>Apicomplexa</taxon>
        <taxon>Conoidasida</taxon>
        <taxon>Coccidia</taxon>
        <taxon>Eucoccidiorida</taxon>
        <taxon>Eimeriorina</taxon>
        <taxon>Sarcocystidae</taxon>
        <taxon>Toxoplasma</taxon>
    </lineage>
</organism>
<feature type="compositionally biased region" description="Basic and acidic residues" evidence="1">
    <location>
        <begin position="261"/>
        <end position="271"/>
    </location>
</feature>
<feature type="region of interest" description="Disordered" evidence="1">
    <location>
        <begin position="1"/>
        <end position="20"/>
    </location>
</feature>
<dbReference type="EMBL" id="AEYH02003004">
    <property type="protein sequence ID" value="KFG32319.1"/>
    <property type="molecule type" value="Genomic_DNA"/>
</dbReference>
<feature type="transmembrane region" description="Helical" evidence="2">
    <location>
        <begin position="214"/>
        <end position="234"/>
    </location>
</feature>
<protein>
    <submittedName>
        <fullName evidence="3">Putative transmembrane protein</fullName>
    </submittedName>
</protein>
<keyword evidence="2" id="KW-1133">Transmembrane helix</keyword>
<proteinExistence type="predicted"/>
<dbReference type="AlphaFoldDB" id="A0A086JJK1"/>
<reference evidence="3 4" key="1">
    <citation type="submission" date="2014-07" db="EMBL/GenBank/DDBJ databases">
        <authorList>
            <person name="Sibley D."/>
            <person name="Venepally P."/>
            <person name="Karamycheva S."/>
            <person name="Hadjithomas M."/>
            <person name="Khan A."/>
            <person name="Brunk B."/>
            <person name="Roos D."/>
            <person name="Caler E."/>
            <person name="Lorenzi H."/>
        </authorList>
    </citation>
    <scope>NUCLEOTIDE SEQUENCE [LARGE SCALE GENOMIC DNA]</scope>
    <source>
        <strain evidence="3 4">FOU</strain>
    </source>
</reference>
<feature type="region of interest" description="Disordered" evidence="1">
    <location>
        <begin position="48"/>
        <end position="115"/>
    </location>
</feature>
<evidence type="ECO:0000256" key="1">
    <source>
        <dbReference type="SAM" id="MobiDB-lite"/>
    </source>
</evidence>
<feature type="region of interest" description="Disordered" evidence="1">
    <location>
        <begin position="245"/>
        <end position="293"/>
    </location>
</feature>
<name>A0A086JJK1_TOXGO</name>
<feature type="region of interest" description="Disordered" evidence="1">
    <location>
        <begin position="159"/>
        <end position="194"/>
    </location>
</feature>
<feature type="compositionally biased region" description="Low complexity" evidence="1">
    <location>
        <begin position="59"/>
        <end position="75"/>
    </location>
</feature>
<feature type="compositionally biased region" description="Acidic residues" evidence="1">
    <location>
        <begin position="247"/>
        <end position="260"/>
    </location>
</feature>
<keyword evidence="2" id="KW-0472">Membrane</keyword>
<dbReference type="VEuPathDB" id="ToxoDB:TGFOU_207050"/>
<sequence>MAALERPSALPRRTQSSPFPRKGLAAFSLFVLSTAALFGASAFAEASRPFRSPSAADGRTPPTGASSAAPSAGGKRAAGEAGAGEENERPENAIEAAHLGKPLAGSAAAAQSLEQQDLQRETENYGGNVNRELSKPAAAAHAAPPPVAVMTQLERRTAMEPGVTEREQRLERPLPKAARTATPRQLPRSSPGASTEFLRRAAKFTRSARARAELRNVCVSAIVAAGILVAILILNEVSPVSASAEVEASEEKEIEVEELQPEEHIEPETPKTPEAPAPQTSETRPDEATPEVAASGIRGRLAEALISAKMALKHPKMVAVTQPVLVLSRAIYTVIRVLFEVLETVASNEHLQTLGSSLLDFMPLMAAAVQRLASAAVVRAGSAAYESAPGYYAKVKDAIQKKPIPKARKRAAATRDRFFP</sequence>
<accession>A0A086JJK1</accession>
<dbReference type="OrthoDB" id="10558791at2759"/>
<evidence type="ECO:0000256" key="2">
    <source>
        <dbReference type="SAM" id="Phobius"/>
    </source>
</evidence>